<dbReference type="SMART" id="SM00320">
    <property type="entry name" value="WD40"/>
    <property type="match status" value="7"/>
</dbReference>
<sequence length="670" mass="74302">MTSHKSGGQSGRKKVQVSFVIRDEVEKQHRAGVNSLQFDPQMQRLYSAGRDSIIRTWSTKPCREPFIQSMEHHTDWVNDIVLCCGGKNLISASSDTTVKVWNAHKGFCMSTLRTHKDYVRALAYAKDIEQVASGGLDRAIFLWDVNTLTALTAVNNTVTTSSINTCKNSVYSLAMNPSGTVLISGSTEKVLRVWDPRSCNKQMKLIGHTDNVKALVVNRDGTQCLSGSSDGTIKLWSLGQQQCIQTIRIHSEGVWALLASESFGQVISGGRDKKIYITDLKTKHSALLCDEEAPILKMAATPDFTGLWVATSNSSINFWNIPKKDAVIGDADDNDVGQPLCPKPEQTIKGGPAIRKYHILNDKRHILTQDTEGDVAIYDVLKACKVEDLGKINFEDEIKARFKMVFVPSWFNVDLKTGMLTIHLGQDETDCFSAWVSAKDAGHPHLESPDQRVNYGSLLLKALLEHWCTMADEEGDIHNDGTVSSSCSKFEPMGAARDYFKVPPHTPLIFSEVGGRTLYRLLVSDASGDNEMLLLTETVPSWVADIVVEKNLPKFNKIPFYLVPYSNTVKGSKRDRLSANDFIQMHKVAEHVYDKMLGSETGSVAGAGSPADRYEDNDSASLAEEKVELLCNDQPLDPNMDLRTVKAFIWKNNSADLILHYRPIKSGSRP</sequence>
<dbReference type="Pfam" id="PF11816">
    <property type="entry name" value="DUF3337"/>
    <property type="match status" value="1"/>
</dbReference>
<dbReference type="InterPro" id="IPR001680">
    <property type="entry name" value="WD40_rpt"/>
</dbReference>
<keyword evidence="5" id="KW-0833">Ubl conjugation pathway</keyword>
<comment type="subunit">
    <text evidence="7">Catalytic component of the Usp12-46 deubiquitylase complex consisting of Usp12-46, Wdr20 and Uaf1; regulatory subunit that, together wtih Wdr20, stabilizes Usp12-46. The Usp12-46 deubiquitylase complex associates with arr/arrow; the interaction leads to deubiquitination and stabilization of arr/arrow.</text>
</comment>
<dbReference type="Gene3D" id="2.130.10.10">
    <property type="entry name" value="YVTN repeat-like/Quinoprotein amine dehydrogenase"/>
    <property type="match status" value="2"/>
</dbReference>
<feature type="repeat" description="WD" evidence="8">
    <location>
        <begin position="70"/>
        <end position="111"/>
    </location>
</feature>
<dbReference type="Pfam" id="PF00400">
    <property type="entry name" value="WD40"/>
    <property type="match status" value="6"/>
</dbReference>
<proteinExistence type="inferred from homology"/>
<evidence type="ECO:0000256" key="8">
    <source>
        <dbReference type="PROSITE-ProRule" id="PRU00221"/>
    </source>
</evidence>
<dbReference type="InterPro" id="IPR051246">
    <property type="entry name" value="WDR48"/>
</dbReference>
<dbReference type="InterPro" id="IPR020472">
    <property type="entry name" value="WD40_PAC1"/>
</dbReference>
<comment type="function">
    <text evidence="6">Regulatory component of the Usp12-46 deubiquitylase complex. activates deubiquitination by increasing the catalytic turnover without increasing the affinity of deubiquitinating enzymes for the substrate. The complex deubiquitylates the wg/wingless-signaling receptor arr/arrow, which stabilizes the receptor and increases its concentration at the cell surface; this enhances the sensitivity of cells to wg/wingless-signal stimulation. This increases the amplitude and spatial range of the signaling response to the wg/wingless morphogen gradient, facilitating the precise concentration-dependent regulation of its target genes. Together with Wdr20 and Usp12-46 required for wg/wingless-mediated signaling in the wing imaginal disc and for wg/wingless-dependent regulation of intestinal stem cell proliferation.</text>
</comment>
<evidence type="ECO:0000256" key="6">
    <source>
        <dbReference type="ARBA" id="ARBA00049607"/>
    </source>
</evidence>
<gene>
    <name evidence="9" type="ORF">NTJ_05332</name>
</gene>
<evidence type="ECO:0000256" key="2">
    <source>
        <dbReference type="ARBA" id="ARBA00021538"/>
    </source>
</evidence>
<dbReference type="EMBL" id="AP028911">
    <property type="protein sequence ID" value="BES92523.1"/>
    <property type="molecule type" value="Genomic_DNA"/>
</dbReference>
<evidence type="ECO:0000256" key="4">
    <source>
        <dbReference type="ARBA" id="ARBA00022737"/>
    </source>
</evidence>
<dbReference type="PANTHER" id="PTHR19862:SF14">
    <property type="entry name" value="WD REPEAT-CONTAINING PROTEIN 48"/>
    <property type="match status" value="1"/>
</dbReference>
<feature type="repeat" description="WD" evidence="8">
    <location>
        <begin position="205"/>
        <end position="246"/>
    </location>
</feature>
<keyword evidence="10" id="KW-1185">Reference proteome</keyword>
<keyword evidence="3 8" id="KW-0853">WD repeat</keyword>
<evidence type="ECO:0000313" key="10">
    <source>
        <dbReference type="Proteomes" id="UP001307889"/>
    </source>
</evidence>
<dbReference type="PANTHER" id="PTHR19862">
    <property type="entry name" value="WD REPEAT-CONTAINING PROTEIN 48"/>
    <property type="match status" value="1"/>
</dbReference>
<protein>
    <recommendedName>
        <fullName evidence="2">WD repeat-containing protein 48 homolog</fullName>
    </recommendedName>
</protein>
<evidence type="ECO:0000256" key="1">
    <source>
        <dbReference type="ARBA" id="ARBA00006917"/>
    </source>
</evidence>
<evidence type="ECO:0000313" key="9">
    <source>
        <dbReference type="EMBL" id="BES92523.1"/>
    </source>
</evidence>
<dbReference type="InterPro" id="IPR021772">
    <property type="entry name" value="WDR48/Bun107"/>
</dbReference>
<keyword evidence="4" id="KW-0677">Repeat</keyword>
<dbReference type="CDD" id="cd00200">
    <property type="entry name" value="WD40"/>
    <property type="match status" value="1"/>
</dbReference>
<dbReference type="InterPro" id="IPR019775">
    <property type="entry name" value="WD40_repeat_CS"/>
</dbReference>
<feature type="repeat" description="WD" evidence="8">
    <location>
        <begin position="26"/>
        <end position="58"/>
    </location>
</feature>
<dbReference type="InterPro" id="IPR015943">
    <property type="entry name" value="WD40/YVTN_repeat-like_dom_sf"/>
</dbReference>
<dbReference type="PROSITE" id="PS00678">
    <property type="entry name" value="WD_REPEATS_1"/>
    <property type="match status" value="1"/>
</dbReference>
<evidence type="ECO:0000256" key="3">
    <source>
        <dbReference type="ARBA" id="ARBA00022574"/>
    </source>
</evidence>
<dbReference type="PRINTS" id="PR00320">
    <property type="entry name" value="GPROTEINBRPT"/>
</dbReference>
<dbReference type="PROSITE" id="PS50082">
    <property type="entry name" value="WD_REPEATS_2"/>
    <property type="match status" value="5"/>
</dbReference>
<feature type="repeat" description="WD" evidence="8">
    <location>
        <begin position="112"/>
        <end position="153"/>
    </location>
</feature>
<reference evidence="9 10" key="1">
    <citation type="submission" date="2023-09" db="EMBL/GenBank/DDBJ databases">
        <title>Nesidiocoris tenuis whole genome shotgun sequence.</title>
        <authorList>
            <person name="Shibata T."/>
            <person name="Shimoda M."/>
            <person name="Kobayashi T."/>
            <person name="Uehara T."/>
        </authorList>
    </citation>
    <scope>NUCLEOTIDE SEQUENCE [LARGE SCALE GENOMIC DNA]</scope>
    <source>
        <strain evidence="9 10">Japan</strain>
    </source>
</reference>
<name>A0ABN7AKE1_9HEMI</name>
<evidence type="ECO:0000256" key="7">
    <source>
        <dbReference type="ARBA" id="ARBA00049682"/>
    </source>
</evidence>
<dbReference type="Proteomes" id="UP001307889">
    <property type="component" value="Chromosome 3"/>
</dbReference>
<dbReference type="PROSITE" id="PS50294">
    <property type="entry name" value="WD_REPEATS_REGION"/>
    <property type="match status" value="5"/>
</dbReference>
<dbReference type="InterPro" id="IPR036322">
    <property type="entry name" value="WD40_repeat_dom_sf"/>
</dbReference>
<accession>A0ABN7AKE1</accession>
<organism evidence="9 10">
    <name type="scientific">Nesidiocoris tenuis</name>
    <dbReference type="NCBI Taxonomy" id="355587"/>
    <lineage>
        <taxon>Eukaryota</taxon>
        <taxon>Metazoa</taxon>
        <taxon>Ecdysozoa</taxon>
        <taxon>Arthropoda</taxon>
        <taxon>Hexapoda</taxon>
        <taxon>Insecta</taxon>
        <taxon>Pterygota</taxon>
        <taxon>Neoptera</taxon>
        <taxon>Paraneoptera</taxon>
        <taxon>Hemiptera</taxon>
        <taxon>Heteroptera</taxon>
        <taxon>Panheteroptera</taxon>
        <taxon>Cimicomorpha</taxon>
        <taxon>Miridae</taxon>
        <taxon>Dicyphina</taxon>
        <taxon>Nesidiocoris</taxon>
    </lineage>
</organism>
<dbReference type="CDD" id="cd17041">
    <property type="entry name" value="Ubl_WDR48"/>
    <property type="match status" value="1"/>
</dbReference>
<comment type="similarity">
    <text evidence="1">Belongs to the WD repeat WDR48 family.</text>
</comment>
<evidence type="ECO:0000256" key="5">
    <source>
        <dbReference type="ARBA" id="ARBA00022786"/>
    </source>
</evidence>
<feature type="repeat" description="WD" evidence="8">
    <location>
        <begin position="163"/>
        <end position="195"/>
    </location>
</feature>
<dbReference type="SUPFAM" id="SSF50978">
    <property type="entry name" value="WD40 repeat-like"/>
    <property type="match status" value="1"/>
</dbReference>